<accession>A0A8C3MQR5</accession>
<feature type="region of interest" description="Disordered" evidence="1">
    <location>
        <begin position="1"/>
        <end position="41"/>
    </location>
</feature>
<reference evidence="2" key="3">
    <citation type="submission" date="2025-09" db="UniProtKB">
        <authorList>
            <consortium name="Ensembl"/>
        </authorList>
    </citation>
    <scope>IDENTIFICATION</scope>
</reference>
<name>A0A8C3MQR5_GEOPR</name>
<evidence type="ECO:0000256" key="1">
    <source>
        <dbReference type="SAM" id="MobiDB-lite"/>
    </source>
</evidence>
<sequence length="155" mass="17139">LVTWSPPKSPDEPPKSLDCTPKFTLSSPRYPPNSPGYPQKSPCYPLKSPDFWLVSPEKTAINTGSRCFPTVPHPFSFNKQPQSPELPRGGNCWSGDGTMPGTAVPPNHLEMPPNPLEVPPNPLEMPPNPLEIPLCVSRGFQAEEKQLRANLRSFR</sequence>
<protein>
    <submittedName>
        <fullName evidence="2">Uncharacterized protein</fullName>
    </submittedName>
</protein>
<feature type="compositionally biased region" description="Pro residues" evidence="1">
    <location>
        <begin position="112"/>
        <end position="125"/>
    </location>
</feature>
<feature type="region of interest" description="Disordered" evidence="1">
    <location>
        <begin position="76"/>
        <end position="125"/>
    </location>
</feature>
<dbReference type="AlphaFoldDB" id="A0A8C3MQR5"/>
<proteinExistence type="predicted"/>
<dbReference type="Proteomes" id="UP000694382">
    <property type="component" value="Chromosome 27"/>
</dbReference>
<organism evidence="2 3">
    <name type="scientific">Geospiza parvula</name>
    <name type="common">Small tree-finch</name>
    <name type="synonym">Camarhynchus parvulus</name>
    <dbReference type="NCBI Taxonomy" id="87175"/>
    <lineage>
        <taxon>Eukaryota</taxon>
        <taxon>Metazoa</taxon>
        <taxon>Chordata</taxon>
        <taxon>Craniata</taxon>
        <taxon>Vertebrata</taxon>
        <taxon>Euteleostomi</taxon>
        <taxon>Archelosauria</taxon>
        <taxon>Archosauria</taxon>
        <taxon>Dinosauria</taxon>
        <taxon>Saurischia</taxon>
        <taxon>Theropoda</taxon>
        <taxon>Coelurosauria</taxon>
        <taxon>Aves</taxon>
        <taxon>Neognathae</taxon>
        <taxon>Neoaves</taxon>
        <taxon>Telluraves</taxon>
        <taxon>Australaves</taxon>
        <taxon>Passeriformes</taxon>
        <taxon>Thraupidae</taxon>
        <taxon>Camarhynchus</taxon>
    </lineage>
</organism>
<evidence type="ECO:0000313" key="2">
    <source>
        <dbReference type="Ensembl" id="ENSCPVP00000009901.1"/>
    </source>
</evidence>
<reference evidence="2" key="1">
    <citation type="submission" date="2020-02" db="EMBL/GenBank/DDBJ databases">
        <authorList>
            <person name="Enbody D E."/>
            <person name="Pettersson E M."/>
        </authorList>
    </citation>
    <scope>NUCLEOTIDE SEQUENCE [LARGE SCALE GENOMIC DNA]</scope>
</reference>
<keyword evidence="3" id="KW-1185">Reference proteome</keyword>
<evidence type="ECO:0000313" key="3">
    <source>
        <dbReference type="Proteomes" id="UP000694382"/>
    </source>
</evidence>
<reference evidence="2" key="2">
    <citation type="submission" date="2025-08" db="UniProtKB">
        <authorList>
            <consortium name="Ensembl"/>
        </authorList>
    </citation>
    <scope>IDENTIFICATION</scope>
</reference>
<dbReference type="Ensembl" id="ENSCPVT00000010339.2">
    <property type="protein sequence ID" value="ENSCPVP00000009901.1"/>
    <property type="gene ID" value="ENSCPVG00000007231.2"/>
</dbReference>